<sequence>MNQREKREQFIVVVADLAAHNTCRGVSESTVALPMEAGMNVHKIRCIGACAHTFRKCETIYYTEKSLGRQCKKFSHYDDERLKHAELYKNYAEDHGYLK</sequence>
<organism evidence="1 2">
    <name type="scientific">Romanomermis culicivorax</name>
    <name type="common">Nematode worm</name>
    <dbReference type="NCBI Taxonomy" id="13658"/>
    <lineage>
        <taxon>Eukaryota</taxon>
        <taxon>Metazoa</taxon>
        <taxon>Ecdysozoa</taxon>
        <taxon>Nematoda</taxon>
        <taxon>Enoplea</taxon>
        <taxon>Dorylaimia</taxon>
        <taxon>Mermithida</taxon>
        <taxon>Mermithoidea</taxon>
        <taxon>Mermithidae</taxon>
        <taxon>Romanomermis</taxon>
    </lineage>
</organism>
<dbReference type="AlphaFoldDB" id="A0A915HG44"/>
<accession>A0A915HG44</accession>
<protein>
    <submittedName>
        <fullName evidence="2">Uncharacterized protein</fullName>
    </submittedName>
</protein>
<keyword evidence="1" id="KW-1185">Reference proteome</keyword>
<dbReference type="WBParaSite" id="nRc.2.0.1.t00270-RA">
    <property type="protein sequence ID" value="nRc.2.0.1.t00270-RA"/>
    <property type="gene ID" value="nRc.2.0.1.g00270"/>
</dbReference>
<reference evidence="2" key="1">
    <citation type="submission" date="2022-11" db="UniProtKB">
        <authorList>
            <consortium name="WormBaseParasite"/>
        </authorList>
    </citation>
    <scope>IDENTIFICATION</scope>
</reference>
<dbReference type="Proteomes" id="UP000887565">
    <property type="component" value="Unplaced"/>
</dbReference>
<evidence type="ECO:0000313" key="2">
    <source>
        <dbReference type="WBParaSite" id="nRc.2.0.1.t00270-RA"/>
    </source>
</evidence>
<name>A0A915HG44_ROMCU</name>
<proteinExistence type="predicted"/>
<evidence type="ECO:0000313" key="1">
    <source>
        <dbReference type="Proteomes" id="UP000887565"/>
    </source>
</evidence>